<dbReference type="PANTHER" id="PTHR12103:SF15">
    <property type="entry name" value="CYTOSOLIC PURINE 5'-NUCLEOTIDASE"/>
    <property type="match status" value="1"/>
</dbReference>
<proteinExistence type="predicted"/>
<reference evidence="4 5" key="1">
    <citation type="submission" date="2023-12" db="EMBL/GenBank/DDBJ databases">
        <title>A high-quality genome assembly for Dillenia turbinata (Dilleniales).</title>
        <authorList>
            <person name="Chanderbali A."/>
        </authorList>
    </citation>
    <scope>NUCLEOTIDE SEQUENCE [LARGE SCALE GENOMIC DNA]</scope>
    <source>
        <strain evidence="4">LSX21</strain>
        <tissue evidence="4">Leaf</tissue>
    </source>
</reference>
<evidence type="ECO:0000313" key="5">
    <source>
        <dbReference type="Proteomes" id="UP001370490"/>
    </source>
</evidence>
<dbReference type="SUPFAM" id="SSF56784">
    <property type="entry name" value="HAD-like"/>
    <property type="match status" value="1"/>
</dbReference>
<gene>
    <name evidence="4" type="ORF">RJ641_025805</name>
</gene>
<evidence type="ECO:0000313" key="4">
    <source>
        <dbReference type="EMBL" id="KAK6944703.1"/>
    </source>
</evidence>
<keyword evidence="2 4" id="KW-0378">Hydrolase</keyword>
<evidence type="ECO:0000256" key="2">
    <source>
        <dbReference type="ARBA" id="ARBA00022801"/>
    </source>
</evidence>
<keyword evidence="3" id="KW-0460">Magnesium</keyword>
<protein>
    <submittedName>
        <fullName evidence="4">HAD-superfamily hydrolase, subfamily IG, 5'-nucleotidase</fullName>
    </submittedName>
</protein>
<sequence>MRGQARTPQSSFILLRSLEAQRRTRRFNVNPTTTPATKKKAQSLEHVNTDTACLQLDKKGQQNFNSSVIKEITVNIKCTKSERKENQMKSCQRRVGESWELIVDWMDELQRSRIDQKIQQKKTQKQLVKMKKKKSLLSLGFHWKLPCTLSVTLPSTPPKSYSYYFGFGFLSFGFKTPSKVRLGFYSHLSRPTRTRFPTTRKFRISFIMYCRMTSNHLRCGSRNGNLDPCIWSSCEDGCKIDIQKPIFCDRSLNIKNIVAVGFDMDYTLVQYILETFKSLAYEGIVGKLVDDLGYPSQLLHWMFDWTNMVRGLVLDKKRGNILKMENPDLCIINILFYYFG</sequence>
<organism evidence="4 5">
    <name type="scientific">Dillenia turbinata</name>
    <dbReference type="NCBI Taxonomy" id="194707"/>
    <lineage>
        <taxon>Eukaryota</taxon>
        <taxon>Viridiplantae</taxon>
        <taxon>Streptophyta</taxon>
        <taxon>Embryophyta</taxon>
        <taxon>Tracheophyta</taxon>
        <taxon>Spermatophyta</taxon>
        <taxon>Magnoliopsida</taxon>
        <taxon>eudicotyledons</taxon>
        <taxon>Gunneridae</taxon>
        <taxon>Pentapetalae</taxon>
        <taxon>Dilleniales</taxon>
        <taxon>Dilleniaceae</taxon>
        <taxon>Dillenia</taxon>
    </lineage>
</organism>
<accession>A0AAN8ZS12</accession>
<dbReference type="GO" id="GO:0046872">
    <property type="term" value="F:metal ion binding"/>
    <property type="evidence" value="ECO:0007669"/>
    <property type="project" value="UniProtKB-KW"/>
</dbReference>
<keyword evidence="1" id="KW-0479">Metal-binding</keyword>
<dbReference type="InterPro" id="IPR008380">
    <property type="entry name" value="HAD-SF_hydro_IG_5-nucl"/>
</dbReference>
<dbReference type="GO" id="GO:0008253">
    <property type="term" value="F:5'-nucleotidase activity"/>
    <property type="evidence" value="ECO:0007669"/>
    <property type="project" value="TreeGrafter"/>
</dbReference>
<name>A0AAN8ZS12_9MAGN</name>
<comment type="caution">
    <text evidence="4">The sequence shown here is derived from an EMBL/GenBank/DDBJ whole genome shotgun (WGS) entry which is preliminary data.</text>
</comment>
<dbReference type="EMBL" id="JBAMMX010000003">
    <property type="protein sequence ID" value="KAK6944703.1"/>
    <property type="molecule type" value="Genomic_DNA"/>
</dbReference>
<keyword evidence="5" id="KW-1185">Reference proteome</keyword>
<dbReference type="Pfam" id="PF05761">
    <property type="entry name" value="5_nucleotid"/>
    <property type="match status" value="1"/>
</dbReference>
<dbReference type="AlphaFoldDB" id="A0AAN8ZS12"/>
<evidence type="ECO:0000256" key="1">
    <source>
        <dbReference type="ARBA" id="ARBA00022723"/>
    </source>
</evidence>
<evidence type="ECO:0000256" key="3">
    <source>
        <dbReference type="ARBA" id="ARBA00022842"/>
    </source>
</evidence>
<dbReference type="InterPro" id="IPR036412">
    <property type="entry name" value="HAD-like_sf"/>
</dbReference>
<dbReference type="PANTHER" id="PTHR12103">
    <property type="entry name" value="5'-NUCLEOTIDASE DOMAIN-CONTAINING"/>
    <property type="match status" value="1"/>
</dbReference>
<dbReference type="Proteomes" id="UP001370490">
    <property type="component" value="Unassembled WGS sequence"/>
</dbReference>